<protein>
    <submittedName>
        <fullName evidence="1">Uncharacterized protein</fullName>
    </submittedName>
</protein>
<dbReference type="Proteomes" id="UP000320371">
    <property type="component" value="Segment"/>
</dbReference>
<sequence length="126" mass="14313">MKFVIGNPVAPKYTNAFVLVTEWMHGDADAYTKESTVFDSNTPCTKELEEEIYMLGILSAMFKHGMGGCDTYAQEANRLGIVLPDEFFDSIPRDQFSCEGDACYEGFKLWWYDNVGVQHPVTIEDY</sequence>
<proteinExistence type="predicted"/>
<accession>A0A4Y6E8J5</accession>
<keyword evidence="2" id="KW-1185">Reference proteome</keyword>
<reference evidence="1 2" key="1">
    <citation type="submission" date="2019-05" db="EMBL/GenBank/DDBJ databases">
        <authorList>
            <person name="Sutton N.W."/>
            <person name="Sebastian A.Z."/>
            <person name="Albert I.U."/>
            <person name="Broussard G.W."/>
        </authorList>
    </citation>
    <scope>NUCLEOTIDE SEQUENCE [LARGE SCALE GENOMIC DNA]</scope>
    <source>
        <strain evidence="1 2">Pontus</strain>
    </source>
</reference>
<gene>
    <name evidence="1" type="ORF">PONTUS_191</name>
</gene>
<organism evidence="1 2">
    <name type="scientific">Vibrio phage Pontus</name>
    <dbReference type="NCBI Taxonomy" id="2590874"/>
    <lineage>
        <taxon>Viruses</taxon>
        <taxon>Duplodnaviria</taxon>
        <taxon>Heunggongvirae</taxon>
        <taxon>Uroviricota</taxon>
        <taxon>Caudoviricetes</taxon>
        <taxon>Demerecviridae</taxon>
        <taxon>Ermolyevavirinae</taxon>
        <taxon>Thalassavirus</taxon>
        <taxon>Thalassavirus pontus</taxon>
    </lineage>
</organism>
<name>A0A4Y6E8J5_9CAUD</name>
<evidence type="ECO:0000313" key="2">
    <source>
        <dbReference type="Proteomes" id="UP000320371"/>
    </source>
</evidence>
<dbReference type="EMBL" id="MK907780">
    <property type="protein sequence ID" value="QDF14816.1"/>
    <property type="molecule type" value="Genomic_DNA"/>
</dbReference>
<evidence type="ECO:0000313" key="1">
    <source>
        <dbReference type="EMBL" id="QDF14816.1"/>
    </source>
</evidence>